<dbReference type="GO" id="GO:0000110">
    <property type="term" value="C:nucleotide-excision repair factor 1 complex"/>
    <property type="evidence" value="ECO:0007669"/>
    <property type="project" value="TreeGrafter"/>
</dbReference>
<proteinExistence type="inferred from homology"/>
<keyword evidence="13" id="KW-1185">Reference proteome</keyword>
<dbReference type="PANTHER" id="PTHR10150">
    <property type="entry name" value="DNA REPAIR ENDONUCLEASE XPF"/>
    <property type="match status" value="1"/>
</dbReference>
<dbReference type="OrthoDB" id="361020at2759"/>
<dbReference type="STRING" id="1314674.A0A0D7BLB5"/>
<keyword evidence="4" id="KW-0255">Endonuclease</keyword>
<evidence type="ECO:0000256" key="10">
    <source>
        <dbReference type="SAM" id="MobiDB-lite"/>
    </source>
</evidence>
<keyword evidence="6" id="KW-0378">Hydrolase</keyword>
<comment type="similarity">
    <text evidence="2">Belongs to the XPF family.</text>
</comment>
<dbReference type="SUPFAM" id="SSF52980">
    <property type="entry name" value="Restriction endonuclease-like"/>
    <property type="match status" value="1"/>
</dbReference>
<feature type="compositionally biased region" description="Basic and acidic residues" evidence="10">
    <location>
        <begin position="487"/>
        <end position="498"/>
    </location>
</feature>
<evidence type="ECO:0000256" key="9">
    <source>
        <dbReference type="ARBA" id="ARBA00023242"/>
    </source>
</evidence>
<dbReference type="InterPro" id="IPR047520">
    <property type="entry name" value="XPF_nuclease"/>
</dbReference>
<sequence>MSTLLPFHTHILNEIHDPSTSELVILGRGLGLRRVLCTLMKIYDSTQNLVLVVNATQQEEGELIEELQIMGCRKPGLRSVDYEMGTSKHRQDLYKGGGLLSVTSRILVVDMLQKDIPIELITGIIVLHADEVTPLHTLSFIARLYRQGNDKGFLKAFTDRPEAITHEFSPLKTILKELKLRKVHIYPRFHEEIKKVLERKRADVIELYQHLSEPMSEIHDAVIQCLNATIAELKKSRNELDLDMLALPAAYFPQFDYTVRKQLDPIWNKVGKSTKALMRDLKTLRNMTNYLLSYDSVRFHSYCELIIASAKEEKDPSPWIMSDAANTIFKNAKRRCYIETAARMDDVQGGWDADAEEAGRPQWLPQGMEPVLEELPKWTLLSEVLEEIEGEIIQIEGNKSFGKTPGTNTTLIMCASTAAAHLIEEFLSALDQSKPVGQYGRRMMLRKLKWWLYWKNRAAREGKTAAQAAAAGLFVDEEPPEDDILDEALKKKDQERKDQRARRRRVRGGAPAGPSREPSVPPVTAQPEDVWAVDDMQLLNMDSASDFDTHFGLLAPQDTVIVRAFADDSDDRVLDEIKPRFIVMMEPNMEFIRRIEVYRCAHPGLSVRVYHMVYANTCEEHKYLAGIRREKESFERLIRERGTMLMPIYGDPRLESSDAVIKTISSRIAGGQQKLNAEPSKVVVDMREFRSTLPSLLDASNLSVIPATLTVGDYILTPEICVERKSLSDLVSSFNNGRLYTQCEIMSLHYKNPVLLIEFEEDKAFTLEIVSDIKRYGRAPGRFQNNKPKDGGGKTAPVASQFDGSTPTIQAKLAMLVLTFPRVRIIWASSPYATAEIFKDLKVDRAEPDAAKAITVGAEEDPDAGAGVNVAAEELLKSLPGITEKNVKYVMAKVQNVREFCDLSLKEVQEILGVDSGRICWQFMHKGDR</sequence>
<keyword evidence="8" id="KW-0234">DNA repair</keyword>
<evidence type="ECO:0000259" key="11">
    <source>
        <dbReference type="SMART" id="SM00891"/>
    </source>
</evidence>
<protein>
    <recommendedName>
        <fullName evidence="11">ERCC4 domain-containing protein</fullName>
    </recommendedName>
</protein>
<dbReference type="GO" id="GO:1901255">
    <property type="term" value="P:nucleotide-excision repair involved in interstrand cross-link repair"/>
    <property type="evidence" value="ECO:0007669"/>
    <property type="project" value="TreeGrafter"/>
</dbReference>
<dbReference type="SUPFAM" id="SSF47781">
    <property type="entry name" value="RuvA domain 2-like"/>
    <property type="match status" value="1"/>
</dbReference>
<dbReference type="SMART" id="SM00891">
    <property type="entry name" value="ERCC4"/>
    <property type="match status" value="1"/>
</dbReference>
<evidence type="ECO:0000256" key="7">
    <source>
        <dbReference type="ARBA" id="ARBA00023125"/>
    </source>
</evidence>
<dbReference type="Proteomes" id="UP000054007">
    <property type="component" value="Unassembled WGS sequence"/>
</dbReference>
<dbReference type="FunFam" id="3.40.50.10130:FF:000002">
    <property type="entry name" value="DNA repair endonuclease XPF"/>
    <property type="match status" value="1"/>
</dbReference>
<keyword evidence="5" id="KW-0227">DNA damage</keyword>
<dbReference type="GO" id="GO:0000014">
    <property type="term" value="F:single-stranded DNA endodeoxyribonuclease activity"/>
    <property type="evidence" value="ECO:0007669"/>
    <property type="project" value="TreeGrafter"/>
</dbReference>
<evidence type="ECO:0000256" key="4">
    <source>
        <dbReference type="ARBA" id="ARBA00022759"/>
    </source>
</evidence>
<dbReference type="AlphaFoldDB" id="A0A0D7BLB5"/>
<comment type="subcellular location">
    <subcellularLocation>
        <location evidence="1">Nucleus</location>
    </subcellularLocation>
</comment>
<keyword evidence="7" id="KW-0238">DNA-binding</keyword>
<dbReference type="EMBL" id="KN880455">
    <property type="protein sequence ID" value="KIY71343.1"/>
    <property type="molecule type" value="Genomic_DNA"/>
</dbReference>
<name>A0A0D7BLB5_9AGAR</name>
<evidence type="ECO:0000256" key="3">
    <source>
        <dbReference type="ARBA" id="ARBA00022722"/>
    </source>
</evidence>
<evidence type="ECO:0000313" key="13">
    <source>
        <dbReference type="Proteomes" id="UP000054007"/>
    </source>
</evidence>
<reference evidence="12 13" key="1">
    <citation type="journal article" date="2015" name="Fungal Genet. Biol.">
        <title>Evolution of novel wood decay mechanisms in Agaricales revealed by the genome sequences of Fistulina hepatica and Cylindrobasidium torrendii.</title>
        <authorList>
            <person name="Floudas D."/>
            <person name="Held B.W."/>
            <person name="Riley R."/>
            <person name="Nagy L.G."/>
            <person name="Koehler G."/>
            <person name="Ransdell A.S."/>
            <person name="Younus H."/>
            <person name="Chow J."/>
            <person name="Chiniquy J."/>
            <person name="Lipzen A."/>
            <person name="Tritt A."/>
            <person name="Sun H."/>
            <person name="Haridas S."/>
            <person name="LaButti K."/>
            <person name="Ohm R.A."/>
            <person name="Kues U."/>
            <person name="Blanchette R.A."/>
            <person name="Grigoriev I.V."/>
            <person name="Minto R.E."/>
            <person name="Hibbett D.S."/>
        </authorList>
    </citation>
    <scope>NUCLEOTIDE SEQUENCE [LARGE SCALE GENOMIC DNA]</scope>
    <source>
        <strain evidence="12 13">FP15055 ss-10</strain>
    </source>
</reference>
<evidence type="ECO:0000313" key="12">
    <source>
        <dbReference type="EMBL" id="KIY71343.1"/>
    </source>
</evidence>
<dbReference type="GO" id="GO:0000724">
    <property type="term" value="P:double-strand break repair via homologous recombination"/>
    <property type="evidence" value="ECO:0007669"/>
    <property type="project" value="TreeGrafter"/>
</dbReference>
<dbReference type="GO" id="GO:0003684">
    <property type="term" value="F:damaged DNA binding"/>
    <property type="evidence" value="ECO:0007669"/>
    <property type="project" value="TreeGrafter"/>
</dbReference>
<dbReference type="InterPro" id="IPR011335">
    <property type="entry name" value="Restrct_endonuc-II-like"/>
</dbReference>
<dbReference type="InterPro" id="IPR010994">
    <property type="entry name" value="RuvA_2-like"/>
</dbReference>
<feature type="region of interest" description="Disordered" evidence="10">
    <location>
        <begin position="487"/>
        <end position="526"/>
    </location>
</feature>
<evidence type="ECO:0000256" key="1">
    <source>
        <dbReference type="ARBA" id="ARBA00004123"/>
    </source>
</evidence>
<evidence type="ECO:0000256" key="6">
    <source>
        <dbReference type="ARBA" id="ARBA00022801"/>
    </source>
</evidence>
<evidence type="ECO:0000256" key="5">
    <source>
        <dbReference type="ARBA" id="ARBA00022763"/>
    </source>
</evidence>
<dbReference type="Pfam" id="PF02732">
    <property type="entry name" value="ERCC4"/>
    <property type="match status" value="1"/>
</dbReference>
<evidence type="ECO:0000256" key="2">
    <source>
        <dbReference type="ARBA" id="ARBA00010015"/>
    </source>
</evidence>
<keyword evidence="3" id="KW-0540">Nuclease</keyword>
<accession>A0A0D7BLB5</accession>
<feature type="domain" description="ERCC4" evidence="11">
    <location>
        <begin position="681"/>
        <end position="761"/>
    </location>
</feature>
<evidence type="ECO:0000256" key="8">
    <source>
        <dbReference type="ARBA" id="ARBA00023204"/>
    </source>
</evidence>
<gene>
    <name evidence="12" type="ORF">CYLTODRAFT_429521</name>
</gene>
<organism evidence="12 13">
    <name type="scientific">Cylindrobasidium torrendii FP15055 ss-10</name>
    <dbReference type="NCBI Taxonomy" id="1314674"/>
    <lineage>
        <taxon>Eukaryota</taxon>
        <taxon>Fungi</taxon>
        <taxon>Dikarya</taxon>
        <taxon>Basidiomycota</taxon>
        <taxon>Agaricomycotina</taxon>
        <taxon>Agaricomycetes</taxon>
        <taxon>Agaricomycetidae</taxon>
        <taxon>Agaricales</taxon>
        <taxon>Marasmiineae</taxon>
        <taxon>Physalacriaceae</taxon>
        <taxon>Cylindrobasidium</taxon>
    </lineage>
</organism>
<dbReference type="PANTHER" id="PTHR10150:SF0">
    <property type="entry name" value="DNA REPAIR ENDONUCLEASE XPF"/>
    <property type="match status" value="1"/>
</dbReference>
<dbReference type="GO" id="GO:0000712">
    <property type="term" value="P:resolution of meiotic recombination intermediates"/>
    <property type="evidence" value="ECO:0007669"/>
    <property type="project" value="TreeGrafter"/>
</dbReference>
<dbReference type="GO" id="GO:0003697">
    <property type="term" value="F:single-stranded DNA binding"/>
    <property type="evidence" value="ECO:0007669"/>
    <property type="project" value="TreeGrafter"/>
</dbReference>
<keyword evidence="9" id="KW-0539">Nucleus</keyword>
<dbReference type="Gene3D" id="3.40.50.10130">
    <property type="match status" value="1"/>
</dbReference>
<dbReference type="Gene3D" id="1.10.150.20">
    <property type="entry name" value="5' to 3' exonuclease, C-terminal subdomain"/>
    <property type="match status" value="1"/>
</dbReference>
<dbReference type="InterPro" id="IPR006166">
    <property type="entry name" value="ERCC4_domain"/>
</dbReference>
<feature type="region of interest" description="Disordered" evidence="10">
    <location>
        <begin position="780"/>
        <end position="801"/>
    </location>
</feature>
<dbReference type="CDD" id="cd20078">
    <property type="entry name" value="XPF_nuclease_XPF_euk"/>
    <property type="match status" value="1"/>
</dbReference>